<organism evidence="8 9">
    <name type="scientific">Caldicellulosiruptor acetigenus (strain ATCC 700853 / DSM 12137 / I77R1B)</name>
    <name type="common">Caldicellulosiruptor kristjanssonii</name>
    <dbReference type="NCBI Taxonomy" id="632335"/>
    <lineage>
        <taxon>Bacteria</taxon>
        <taxon>Bacillati</taxon>
        <taxon>Bacillota</taxon>
        <taxon>Bacillota incertae sedis</taxon>
        <taxon>Caldicellulosiruptorales</taxon>
        <taxon>Caldicellulosiruptoraceae</taxon>
        <taxon>Caldicellulosiruptor</taxon>
    </lineage>
</organism>
<evidence type="ECO:0000256" key="4">
    <source>
        <dbReference type="ARBA" id="ARBA00022747"/>
    </source>
</evidence>
<keyword evidence="4" id="KW-0680">Restriction system</keyword>
<dbReference type="GO" id="GO:0003886">
    <property type="term" value="F:DNA (cytosine-5-)-methyltransferase activity"/>
    <property type="evidence" value="ECO:0007669"/>
    <property type="project" value="UniProtKB-EC"/>
</dbReference>
<dbReference type="NCBIfam" id="TIGR00675">
    <property type="entry name" value="dcm"/>
    <property type="match status" value="1"/>
</dbReference>
<dbReference type="PROSITE" id="PS00094">
    <property type="entry name" value="C5_MTASE_1"/>
    <property type="match status" value="1"/>
</dbReference>
<dbReference type="Gene3D" id="3.90.120.10">
    <property type="entry name" value="DNA Methylase, subunit A, domain 2"/>
    <property type="match status" value="1"/>
</dbReference>
<dbReference type="RefSeq" id="WP_013433317.1">
    <property type="nucleotide sequence ID" value="NC_014721.1"/>
</dbReference>
<evidence type="ECO:0000256" key="2">
    <source>
        <dbReference type="ARBA" id="ARBA00022679"/>
    </source>
</evidence>
<dbReference type="PANTHER" id="PTHR10629">
    <property type="entry name" value="CYTOSINE-SPECIFIC METHYLTRANSFERASE"/>
    <property type="match status" value="1"/>
</dbReference>
<evidence type="ECO:0000256" key="5">
    <source>
        <dbReference type="PROSITE-ProRule" id="PRU01016"/>
    </source>
</evidence>
<keyword evidence="3 5" id="KW-0949">S-adenosyl-L-methionine</keyword>
<keyword evidence="2 5" id="KW-0808">Transferase</keyword>
<dbReference type="EC" id="2.1.1.37" evidence="7"/>
<dbReference type="GO" id="GO:0009307">
    <property type="term" value="P:DNA restriction-modification system"/>
    <property type="evidence" value="ECO:0007669"/>
    <property type="project" value="UniProtKB-KW"/>
</dbReference>
<dbReference type="InterPro" id="IPR029063">
    <property type="entry name" value="SAM-dependent_MTases_sf"/>
</dbReference>
<evidence type="ECO:0000256" key="7">
    <source>
        <dbReference type="RuleBase" id="RU000417"/>
    </source>
</evidence>
<accession>E4S5T6</accession>
<dbReference type="STRING" id="632335.Calkr_2131"/>
<dbReference type="InterPro" id="IPR018117">
    <property type="entry name" value="C5_DNA_meth_AS"/>
</dbReference>
<evidence type="ECO:0000256" key="6">
    <source>
        <dbReference type="RuleBase" id="RU000416"/>
    </source>
</evidence>
<comment type="catalytic activity">
    <reaction evidence="7">
        <text>a 2'-deoxycytidine in DNA + S-adenosyl-L-methionine = a 5-methyl-2'-deoxycytidine in DNA + S-adenosyl-L-homocysteine + H(+)</text>
        <dbReference type="Rhea" id="RHEA:13681"/>
        <dbReference type="Rhea" id="RHEA-COMP:11369"/>
        <dbReference type="Rhea" id="RHEA-COMP:11370"/>
        <dbReference type="ChEBI" id="CHEBI:15378"/>
        <dbReference type="ChEBI" id="CHEBI:57856"/>
        <dbReference type="ChEBI" id="CHEBI:59789"/>
        <dbReference type="ChEBI" id="CHEBI:85452"/>
        <dbReference type="ChEBI" id="CHEBI:85454"/>
        <dbReference type="EC" id="2.1.1.37"/>
    </reaction>
</comment>
<keyword evidence="1 5" id="KW-0489">Methyltransferase</keyword>
<dbReference type="eggNOG" id="COG0270">
    <property type="taxonomic scope" value="Bacteria"/>
</dbReference>
<dbReference type="SUPFAM" id="SSF53335">
    <property type="entry name" value="S-adenosyl-L-methionine-dependent methyltransferases"/>
    <property type="match status" value="1"/>
</dbReference>
<dbReference type="KEGG" id="cki:Calkr_2131"/>
<dbReference type="Proteomes" id="UP000009256">
    <property type="component" value="Chromosome"/>
</dbReference>
<evidence type="ECO:0000313" key="8">
    <source>
        <dbReference type="EMBL" id="ADQ41596.1"/>
    </source>
</evidence>
<dbReference type="AlphaFoldDB" id="E4S5T6"/>
<name>E4S5T6_CALA7</name>
<protein>
    <recommendedName>
        <fullName evidence="7">Cytosine-specific methyltransferase</fullName>
        <ecNumber evidence="7">2.1.1.37</ecNumber>
    </recommendedName>
</protein>
<feature type="active site" evidence="5">
    <location>
        <position position="127"/>
    </location>
</feature>
<dbReference type="Pfam" id="PF00145">
    <property type="entry name" value="DNA_methylase"/>
    <property type="match status" value="2"/>
</dbReference>
<dbReference type="InterPro" id="IPR050390">
    <property type="entry name" value="C5-Methyltransferase"/>
</dbReference>
<proteinExistence type="inferred from homology"/>
<comment type="similarity">
    <text evidence="5 6">Belongs to the class I-like SAM-binding methyltransferase superfamily. C5-methyltransferase family.</text>
</comment>
<gene>
    <name evidence="8" type="ordered locus">Calkr_2131</name>
</gene>
<dbReference type="InterPro" id="IPR001525">
    <property type="entry name" value="C5_MeTfrase"/>
</dbReference>
<dbReference type="OrthoDB" id="9813719at2"/>
<keyword evidence="9" id="KW-1185">Reference proteome</keyword>
<dbReference type="GO" id="GO:0032259">
    <property type="term" value="P:methylation"/>
    <property type="evidence" value="ECO:0007669"/>
    <property type="project" value="UniProtKB-KW"/>
</dbReference>
<evidence type="ECO:0000256" key="1">
    <source>
        <dbReference type="ARBA" id="ARBA00022603"/>
    </source>
</evidence>
<reference key="1">
    <citation type="submission" date="2010-11" db="EMBL/GenBank/DDBJ databases">
        <title>Complete sequence of chromosome of Caldicellulosiruptor kristjanssonii 177R1B.</title>
        <authorList>
            <consortium name="US DOE Joint Genome Institute"/>
            <person name="Lucas S."/>
            <person name="Copeland A."/>
            <person name="Lapidus A."/>
            <person name="Cheng J.-F."/>
            <person name="Bruce D."/>
            <person name="Goodwin L."/>
            <person name="Pitluck S."/>
            <person name="Davenport K."/>
            <person name="Detter J.C."/>
            <person name="Han C."/>
            <person name="Tapia R."/>
            <person name="Land M."/>
            <person name="Hauser L."/>
            <person name="Jeffries C."/>
            <person name="Kyrpides N."/>
            <person name="Ivanova N."/>
            <person name="Mikhailova N."/>
            <person name="Blumer-Schuette S.E."/>
            <person name="Kelly R.M."/>
            <person name="Woyke T."/>
        </authorList>
    </citation>
    <scope>NUCLEOTIDE SEQUENCE</scope>
    <source>
        <strain>177R1B</strain>
    </source>
</reference>
<dbReference type="REBASE" id="29070">
    <property type="entry name" value="M.Ckr177ORF2131P"/>
</dbReference>
<evidence type="ECO:0000313" key="9">
    <source>
        <dbReference type="Proteomes" id="UP000009256"/>
    </source>
</evidence>
<evidence type="ECO:0000256" key="3">
    <source>
        <dbReference type="ARBA" id="ARBA00022691"/>
    </source>
</evidence>
<dbReference type="PRINTS" id="PR00105">
    <property type="entry name" value="C5METTRFRASE"/>
</dbReference>
<dbReference type="HOGENOM" id="CLU_006958_2_4_9"/>
<sequence length="419" mass="48939">MPGTELFAVDLFAGAGGLMEGFRRAGINFIAHVEKDKYCCQTLQTRLIYHFLRENGEEDLYYKYLYGEITREEFVNLYPDEFGQISKTIINIEINDKTLPYIVDRINCLMREKGLKNIDLLIGGPPCQAYSLVGRARDPYNMENDPRNYLYRYYIRILKKFKPEVFVFENVPGILSAGDGKLFSTVQRYFKKAGYEIEYRILNSADFLVLQNRKRVILMGWKKGSNFKYPEFKKIEHNYKVKDLLLDLPPLKPGEGEDRKPLNYIAPPSDYLSKTGIRQDRDVVIHHRARNHRALDLEIYRIAIEYYLNGKKLKYTDLPEHLQTHRNKDSFLDRFKVVDWEAPCSHTVVSHISKDGHYYIHPDIKQLRSITVREAARIQSFPDNYIFEGSRTQQFIQVGNAVPPLMAYGIAAEIKKMFS</sequence>
<reference evidence="8 9" key="2">
    <citation type="journal article" date="2011" name="J. Bacteriol.">
        <title>Complete genome sequences for the anaerobic, extremely thermophilic plant biomass-degrading bacteria Caldicellulosiruptor hydrothermalis, Caldicellulosiruptor kristjanssonii, Caldicellulosiruptor kronotskyensis, Caldicellulosiruptor owensenis, and Caldicellulosiruptor lactoaceticus.</title>
        <authorList>
            <person name="Blumer-Schuette S.E."/>
            <person name="Ozdemir I."/>
            <person name="Mistry D."/>
            <person name="Lucas S."/>
            <person name="Lapidus A."/>
            <person name="Cheng J.F."/>
            <person name="Goodwin L.A."/>
            <person name="Pitluck S."/>
            <person name="Land M.L."/>
            <person name="Hauser L.J."/>
            <person name="Woyke T."/>
            <person name="Mikhailova N."/>
            <person name="Pati A."/>
            <person name="Kyrpides N.C."/>
            <person name="Ivanova N."/>
            <person name="Detter J.C."/>
            <person name="Walston-Davenport K."/>
            <person name="Han S."/>
            <person name="Adams M.W."/>
            <person name="Kelly R.M."/>
        </authorList>
    </citation>
    <scope>NUCLEOTIDE SEQUENCE [LARGE SCALE GENOMIC DNA]</scope>
    <source>
        <strain evidence="9">ATCC 700853 / DSM 12137 / I77R1B</strain>
    </source>
</reference>
<dbReference type="PANTHER" id="PTHR10629:SF52">
    <property type="entry name" value="DNA (CYTOSINE-5)-METHYLTRANSFERASE 1"/>
    <property type="match status" value="1"/>
</dbReference>
<dbReference type="Gene3D" id="3.40.50.150">
    <property type="entry name" value="Vaccinia Virus protein VP39"/>
    <property type="match status" value="1"/>
</dbReference>
<dbReference type="PROSITE" id="PS51679">
    <property type="entry name" value="SAM_MT_C5"/>
    <property type="match status" value="1"/>
</dbReference>
<dbReference type="EMBL" id="CP002326">
    <property type="protein sequence ID" value="ADQ41596.1"/>
    <property type="molecule type" value="Genomic_DNA"/>
</dbReference>